<proteinExistence type="predicted"/>
<sequence>MQNAIIKMNAEIDSSNNPYVKVIGEFLKAHVEANPQDAEKILVDDKTILHSLESMKAEAKEKQQDGMAILTDAEGFAVVLKYFDIEGQAIIPTATVAPLPSTNNTQKSSSRFDISLDELL</sequence>
<dbReference type="Proteomes" id="UP000186666">
    <property type="component" value="Unassembled WGS sequence"/>
</dbReference>
<evidence type="ECO:0000313" key="2">
    <source>
        <dbReference type="Proteomes" id="UP000186666"/>
    </source>
</evidence>
<comment type="caution">
    <text evidence="1">The sequence shown here is derived from an EMBL/GenBank/DDBJ whole genome shotgun (WGS) entry which is preliminary data.</text>
</comment>
<dbReference type="EMBL" id="FTNK01000003">
    <property type="protein sequence ID" value="SIQ67696.1"/>
    <property type="molecule type" value="Genomic_DNA"/>
</dbReference>
<gene>
    <name evidence="1" type="ORF">SAMN05421578_103315</name>
</gene>
<protein>
    <submittedName>
        <fullName evidence="1">Uncharacterized protein</fullName>
    </submittedName>
</protein>
<evidence type="ECO:0000313" key="1">
    <source>
        <dbReference type="EMBL" id="SIQ67696.1"/>
    </source>
</evidence>
<dbReference type="RefSeq" id="WP_068582735.1">
    <property type="nucleotide sequence ID" value="NZ_FTNK01000003.1"/>
</dbReference>
<accession>A0ABY1JS35</accession>
<reference evidence="1 2" key="1">
    <citation type="submission" date="2017-01" db="EMBL/GenBank/DDBJ databases">
        <authorList>
            <person name="Varghese N."/>
            <person name="Submissions S."/>
        </authorList>
    </citation>
    <scope>NUCLEOTIDE SEQUENCE [LARGE SCALE GENOMIC DNA]</scope>
    <source>
        <strain evidence="1 2">ATCC 23464</strain>
    </source>
</reference>
<name>A0ABY1JS35_9BACL</name>
<organism evidence="1 2">
    <name type="scientific">Paenibacillus macquariensis</name>
    <dbReference type="NCBI Taxonomy" id="948756"/>
    <lineage>
        <taxon>Bacteria</taxon>
        <taxon>Bacillati</taxon>
        <taxon>Bacillota</taxon>
        <taxon>Bacilli</taxon>
        <taxon>Bacillales</taxon>
        <taxon>Paenibacillaceae</taxon>
        <taxon>Paenibacillus</taxon>
    </lineage>
</organism>
<keyword evidence="2" id="KW-1185">Reference proteome</keyword>